<dbReference type="PANTHER" id="PTHR33495:SF2">
    <property type="entry name" value="ANTI-SIGMA FACTOR ANTAGONIST TM_1081-RELATED"/>
    <property type="match status" value="1"/>
</dbReference>
<name>A0A4U3MFP9_9ACTN</name>
<organism evidence="4 5">
    <name type="scientific">Herbidospora galbida</name>
    <dbReference type="NCBI Taxonomy" id="2575442"/>
    <lineage>
        <taxon>Bacteria</taxon>
        <taxon>Bacillati</taxon>
        <taxon>Actinomycetota</taxon>
        <taxon>Actinomycetes</taxon>
        <taxon>Streptosporangiales</taxon>
        <taxon>Streptosporangiaceae</taxon>
        <taxon>Herbidospora</taxon>
    </lineage>
</organism>
<evidence type="ECO:0000256" key="2">
    <source>
        <dbReference type="RuleBase" id="RU003749"/>
    </source>
</evidence>
<dbReference type="PANTHER" id="PTHR33495">
    <property type="entry name" value="ANTI-SIGMA FACTOR ANTAGONIST TM_1081-RELATED-RELATED"/>
    <property type="match status" value="1"/>
</dbReference>
<proteinExistence type="inferred from homology"/>
<evidence type="ECO:0000256" key="1">
    <source>
        <dbReference type="ARBA" id="ARBA00009013"/>
    </source>
</evidence>
<dbReference type="Proteomes" id="UP000308705">
    <property type="component" value="Unassembled WGS sequence"/>
</dbReference>
<dbReference type="RefSeq" id="WP_137247788.1">
    <property type="nucleotide sequence ID" value="NZ_SZQA01000013.1"/>
</dbReference>
<reference evidence="4 5" key="1">
    <citation type="submission" date="2019-04" db="EMBL/GenBank/DDBJ databases">
        <title>Herbidospora sp. NEAU-GS14.nov., a novel actinomycete isolated from soil.</title>
        <authorList>
            <person name="Han L."/>
        </authorList>
    </citation>
    <scope>NUCLEOTIDE SEQUENCE [LARGE SCALE GENOMIC DNA]</scope>
    <source>
        <strain evidence="4 5">NEAU-GS14</strain>
    </source>
</reference>
<evidence type="ECO:0000313" key="5">
    <source>
        <dbReference type="Proteomes" id="UP000308705"/>
    </source>
</evidence>
<dbReference type="OrthoDB" id="9793697at2"/>
<gene>
    <name evidence="4" type="ORF">FDA94_15650</name>
</gene>
<dbReference type="AlphaFoldDB" id="A0A4U3MFP9"/>
<protein>
    <recommendedName>
        <fullName evidence="2">Anti-sigma factor antagonist</fullName>
    </recommendedName>
</protein>
<evidence type="ECO:0000259" key="3">
    <source>
        <dbReference type="PROSITE" id="PS50801"/>
    </source>
</evidence>
<dbReference type="SUPFAM" id="SSF52091">
    <property type="entry name" value="SpoIIaa-like"/>
    <property type="match status" value="1"/>
</dbReference>
<dbReference type="InterPro" id="IPR002645">
    <property type="entry name" value="STAS_dom"/>
</dbReference>
<sequence length="114" mass="11816">MDNLRVHVAPSGAYAVITVAGDVDATTTGQLHEAVTRAREISAHLVLDLAEMSFMDSAGIRVLLDALHHTQTQGGSIALTGPRPSPRKVMELVGLAGHIPIYDSPAEAVAAGPA</sequence>
<dbReference type="Gene3D" id="3.30.750.24">
    <property type="entry name" value="STAS domain"/>
    <property type="match status" value="1"/>
</dbReference>
<accession>A0A4U3MFP9</accession>
<dbReference type="EMBL" id="SZQA01000013">
    <property type="protein sequence ID" value="TKK87991.1"/>
    <property type="molecule type" value="Genomic_DNA"/>
</dbReference>
<dbReference type="InterPro" id="IPR003658">
    <property type="entry name" value="Anti-sigma_ant"/>
</dbReference>
<comment type="caution">
    <text evidence="4">The sequence shown here is derived from an EMBL/GenBank/DDBJ whole genome shotgun (WGS) entry which is preliminary data.</text>
</comment>
<dbReference type="NCBIfam" id="TIGR00377">
    <property type="entry name" value="ant_ant_sig"/>
    <property type="match status" value="1"/>
</dbReference>
<dbReference type="PROSITE" id="PS50801">
    <property type="entry name" value="STAS"/>
    <property type="match status" value="1"/>
</dbReference>
<dbReference type="GO" id="GO:0043856">
    <property type="term" value="F:anti-sigma factor antagonist activity"/>
    <property type="evidence" value="ECO:0007669"/>
    <property type="project" value="InterPro"/>
</dbReference>
<feature type="domain" description="STAS" evidence="3">
    <location>
        <begin position="4"/>
        <end position="112"/>
    </location>
</feature>
<dbReference type="CDD" id="cd07043">
    <property type="entry name" value="STAS_anti-anti-sigma_factors"/>
    <property type="match status" value="1"/>
</dbReference>
<dbReference type="InterPro" id="IPR036513">
    <property type="entry name" value="STAS_dom_sf"/>
</dbReference>
<keyword evidence="5" id="KW-1185">Reference proteome</keyword>
<comment type="similarity">
    <text evidence="1 2">Belongs to the anti-sigma-factor antagonist family.</text>
</comment>
<dbReference type="Pfam" id="PF01740">
    <property type="entry name" value="STAS"/>
    <property type="match status" value="1"/>
</dbReference>
<evidence type="ECO:0000313" key="4">
    <source>
        <dbReference type="EMBL" id="TKK87991.1"/>
    </source>
</evidence>